<organism evidence="1">
    <name type="scientific">Blastobotrys adeninivorans</name>
    <name type="common">Yeast</name>
    <name type="synonym">Arxula adeninivorans</name>
    <dbReference type="NCBI Taxonomy" id="409370"/>
    <lineage>
        <taxon>Eukaryota</taxon>
        <taxon>Fungi</taxon>
        <taxon>Dikarya</taxon>
        <taxon>Ascomycota</taxon>
        <taxon>Saccharomycotina</taxon>
        <taxon>Dipodascomycetes</taxon>
        <taxon>Dipodascales</taxon>
        <taxon>Trichomonascaceae</taxon>
        <taxon>Blastobotrys</taxon>
    </lineage>
</organism>
<evidence type="ECO:0000313" key="1">
    <source>
        <dbReference type="EMBL" id="CDP38505.1"/>
    </source>
</evidence>
<dbReference type="EMBL" id="HG937694">
    <property type="protein sequence ID" value="CDP38505.1"/>
    <property type="molecule type" value="Genomic_DNA"/>
</dbReference>
<reference evidence="1" key="1">
    <citation type="submission" date="2014-02" db="EMBL/GenBank/DDBJ databases">
        <authorList>
            <person name="Genoscope - CEA"/>
        </authorList>
    </citation>
    <scope>NUCLEOTIDE SEQUENCE</scope>
    <source>
        <strain evidence="1">LS3</strain>
    </source>
</reference>
<dbReference type="GO" id="GO:0005737">
    <property type="term" value="C:cytoplasm"/>
    <property type="evidence" value="ECO:0007669"/>
    <property type="project" value="TreeGrafter"/>
</dbReference>
<protein>
    <submittedName>
        <fullName evidence="1">ARAD1D36168p</fullName>
    </submittedName>
</protein>
<proteinExistence type="predicted"/>
<reference evidence="1" key="2">
    <citation type="submission" date="2014-06" db="EMBL/GenBank/DDBJ databases">
        <title>The complete genome of Blastobotrys (Arxula) adeninivorans LS3 - a yeast of biotechnological interest.</title>
        <authorList>
            <person name="Kunze G."/>
            <person name="Gaillardin C."/>
            <person name="Czernicka M."/>
            <person name="Durrens P."/>
            <person name="Martin T."/>
            <person name="Boer E."/>
            <person name="Gabaldon T."/>
            <person name="Cruz J."/>
            <person name="Talla E."/>
            <person name="Marck C."/>
            <person name="Goffeau A."/>
            <person name="Barbe V."/>
            <person name="Baret P."/>
            <person name="Baronian K."/>
            <person name="Beier S."/>
            <person name="Bleykasten C."/>
            <person name="Bode R."/>
            <person name="Casaregola S."/>
            <person name="Despons L."/>
            <person name="Fairhead C."/>
            <person name="Giersberg M."/>
            <person name="Gierski P."/>
            <person name="Hahnel U."/>
            <person name="Hartmann A."/>
            <person name="Jankowska D."/>
            <person name="Jubin C."/>
            <person name="Jung P."/>
            <person name="Lafontaine I."/>
            <person name="Leh-Louis V."/>
            <person name="Lemaire M."/>
            <person name="Marcet-Houben M."/>
            <person name="Mascher M."/>
            <person name="Morel G."/>
            <person name="Richard G.-F."/>
            <person name="Riechen J."/>
            <person name="Sacerdot C."/>
            <person name="Sarkar A."/>
            <person name="Savel G."/>
            <person name="Schacherer J."/>
            <person name="Sherman D."/>
            <person name="Straub M.-L."/>
            <person name="Stein N."/>
            <person name="Thierry A."/>
            <person name="Trautwein-Schult A."/>
            <person name="Westhof E."/>
            <person name="Worch S."/>
            <person name="Dujon B."/>
            <person name="Souciet J.-L."/>
            <person name="Wincker P."/>
            <person name="Scholz U."/>
            <person name="Neuveglise N."/>
        </authorList>
    </citation>
    <scope>NUCLEOTIDE SEQUENCE</scope>
    <source>
        <strain evidence="1">LS3</strain>
    </source>
</reference>
<dbReference type="PhylomeDB" id="A0A060TBM1"/>
<dbReference type="AlphaFoldDB" id="A0A060TBM1"/>
<dbReference type="InterPro" id="IPR050275">
    <property type="entry name" value="PGM_Phosphatase"/>
</dbReference>
<dbReference type="Gene3D" id="3.40.50.1240">
    <property type="entry name" value="Phosphoglycerate mutase-like"/>
    <property type="match status" value="1"/>
</dbReference>
<dbReference type="InterPro" id="IPR013078">
    <property type="entry name" value="His_Pase_superF_clade-1"/>
</dbReference>
<dbReference type="InterPro" id="IPR029033">
    <property type="entry name" value="His_PPase_superfam"/>
</dbReference>
<dbReference type="PANTHER" id="PTHR48100:SF1">
    <property type="entry name" value="HISTIDINE PHOSPHATASE FAMILY PROTEIN-RELATED"/>
    <property type="match status" value="1"/>
</dbReference>
<dbReference type="SUPFAM" id="SSF53254">
    <property type="entry name" value="Phosphoglycerate mutase-like"/>
    <property type="match status" value="1"/>
</dbReference>
<dbReference type="CDD" id="cd07067">
    <property type="entry name" value="HP_PGM_like"/>
    <property type="match status" value="1"/>
</dbReference>
<accession>A0A060TBM1</accession>
<dbReference type="GO" id="GO:0016791">
    <property type="term" value="F:phosphatase activity"/>
    <property type="evidence" value="ECO:0007669"/>
    <property type="project" value="TreeGrafter"/>
</dbReference>
<sequence>MIVEKGRTKLRFETVTGLLAQDDPQTDDKTFDFIKSDFGLLKSSWADFRHHVDNLIKDQGDHTRYKVLYLARHGQGYHNLAEEEYGKKLWDDVLSKQYGNDKYTWGPDPELTEKGINQAKENNKAWKEQKSKGVVLPVVFYTSPFTRALDTMRYTWDDILFDTDGSGSSIKPPLVVEDLREDNGVHTCDMRRTKSFIETRFPRVVVEKGFTEQDELWDKDHRETRAEHNQRTLRFLNHLFELDWDSEEPEIYVSVTSHSGTINSFLDCIGHRGFSVQTGGMIPVVVKATRVTNKQ</sequence>
<dbReference type="PANTHER" id="PTHR48100">
    <property type="entry name" value="BROAD-SPECIFICITY PHOSPHATASE YOR283W-RELATED"/>
    <property type="match status" value="1"/>
</dbReference>
<dbReference type="Pfam" id="PF00300">
    <property type="entry name" value="His_Phos_1"/>
    <property type="match status" value="1"/>
</dbReference>
<dbReference type="SMART" id="SM00855">
    <property type="entry name" value="PGAM"/>
    <property type="match status" value="1"/>
</dbReference>
<name>A0A060TBM1_BLAAD</name>
<gene>
    <name evidence="1" type="ORF">GNLVRS02_ARAD1D36168g</name>
</gene>